<gene>
    <name evidence="1" type="ORF">PACILC2_49710</name>
</gene>
<dbReference type="Proteomes" id="UP000680304">
    <property type="component" value="Unassembled WGS sequence"/>
</dbReference>
<evidence type="ECO:0000313" key="2">
    <source>
        <dbReference type="Proteomes" id="UP000680304"/>
    </source>
</evidence>
<organism evidence="1 2">
    <name type="scientific">Paenibacillus cisolokensis</name>
    <dbReference type="NCBI Taxonomy" id="1658519"/>
    <lineage>
        <taxon>Bacteria</taxon>
        <taxon>Bacillati</taxon>
        <taxon>Bacillota</taxon>
        <taxon>Bacilli</taxon>
        <taxon>Bacillales</taxon>
        <taxon>Paenibacillaceae</taxon>
        <taxon>Paenibacillus</taxon>
    </lineage>
</organism>
<comment type="caution">
    <text evidence="1">The sequence shown here is derived from an EMBL/GenBank/DDBJ whole genome shotgun (WGS) entry which is preliminary data.</text>
</comment>
<accession>A0ABQ4NDU2</accession>
<proteinExistence type="predicted"/>
<dbReference type="EMBL" id="BOVJ01000180">
    <property type="protein sequence ID" value="GIQ66403.1"/>
    <property type="molecule type" value="Genomic_DNA"/>
</dbReference>
<sequence>MGVFYKLKYTNNTLTHKLRELPKPVIVKMDELSQRYFPDIISENITVAEALKMIEQELQTVLDENL</sequence>
<reference evidence="1 2" key="1">
    <citation type="submission" date="2021-04" db="EMBL/GenBank/DDBJ databases">
        <title>Draft genome sequence of Paenibacillus cisolokensis, LC2-13A.</title>
        <authorList>
            <person name="Uke A."/>
            <person name="Chhe C."/>
            <person name="Baramee S."/>
            <person name="Kosugi A."/>
        </authorList>
    </citation>
    <scope>NUCLEOTIDE SEQUENCE [LARGE SCALE GENOMIC DNA]</scope>
    <source>
        <strain evidence="1 2">LC2-13A</strain>
    </source>
</reference>
<evidence type="ECO:0000313" key="1">
    <source>
        <dbReference type="EMBL" id="GIQ66403.1"/>
    </source>
</evidence>
<keyword evidence="2" id="KW-1185">Reference proteome</keyword>
<name>A0ABQ4NDU2_9BACL</name>
<protein>
    <submittedName>
        <fullName evidence="1">Uncharacterized protein</fullName>
    </submittedName>
</protein>